<proteinExistence type="inferred from homology"/>
<reference evidence="10" key="1">
    <citation type="submission" date="2010-02" db="EMBL/GenBank/DDBJ databases">
        <title>Complete sequence of Ferroglobus placidus DSM 10642.</title>
        <authorList>
            <consortium name="US DOE Joint Genome Institute"/>
            <person name="Lucas S."/>
            <person name="Copeland A."/>
            <person name="Lapidus A."/>
            <person name="Cheng J.-F."/>
            <person name="Bruce D."/>
            <person name="Goodwin L."/>
            <person name="Pitluck S."/>
            <person name="Saunders E."/>
            <person name="Brettin T."/>
            <person name="Detter J.C."/>
            <person name="Han C."/>
            <person name="Tapia R."/>
            <person name="Larimer F."/>
            <person name="Land M."/>
            <person name="Hauser L."/>
            <person name="Kyrpides N."/>
            <person name="Ivanova N."/>
            <person name="Holmes D."/>
            <person name="Lovley D."/>
            <person name="Kyrpides N."/>
            <person name="Anderson I.J."/>
            <person name="Woyke T."/>
        </authorList>
    </citation>
    <scope>NUCLEOTIDE SEQUENCE [LARGE SCALE GENOMIC DNA]</scope>
    <source>
        <strain evidence="10">DSM 10642 / AEDII12DO</strain>
    </source>
</reference>
<dbReference type="NCBIfam" id="NF010589">
    <property type="entry name" value="PRK13983.1"/>
    <property type="match status" value="1"/>
</dbReference>
<dbReference type="HOGENOM" id="CLU_021802_2_2_2"/>
<sequence length="399" mass="45188">MMEKIFERVESYRDFSVEVLSKLIEIKALSPENGGDGEYEKAEYVESLLENLKVRRYDAKDDRVSSGVRPNIVAELEGEEKRRLWIVTHLDVVPEGDISLWESDPFKAVYKDGKVYGRGSEDNGQSLVGSIIAAKALIDLEITPKLTLSLAFVSDEETGSRYGIQHLINLGVFRKDDLILVPDAGFPKGDKIEIAEKNILWLKITVLGKQGHASRPDLCKNANRKAMQLLVELDKELHKKFSKRNDLFNPPYSTFEPTKREKNVDNINTIPGRDVSYIDCRILPEYKNEEVIEFVKEFVEKRKEDFEVFVDVVQDESSPPTKEDSEIVQRLMRAIKVARNIDAKLCGIGGNTCAAFFRKAGFETAVWSTTDGKAHEPNEYAKIDNLIEDAKVFALLPVL</sequence>
<protein>
    <submittedName>
        <fullName evidence="9">Acetylornithine deacetylase or succinyl-diaminopimelate desuccinylase</fullName>
    </submittedName>
</protein>
<dbReference type="InterPro" id="IPR002933">
    <property type="entry name" value="Peptidase_M20"/>
</dbReference>
<evidence type="ECO:0000259" key="8">
    <source>
        <dbReference type="Pfam" id="PF07687"/>
    </source>
</evidence>
<dbReference type="AlphaFoldDB" id="D3RYN4"/>
<keyword evidence="7" id="KW-0170">Cobalt</keyword>
<dbReference type="InterPro" id="IPR010182">
    <property type="entry name" value="ArgE/DapE"/>
</dbReference>
<dbReference type="PaxDb" id="589924-Ferp_1446"/>
<organism evidence="9 10">
    <name type="scientific">Ferroglobus placidus (strain DSM 10642 / AEDII12DO)</name>
    <dbReference type="NCBI Taxonomy" id="589924"/>
    <lineage>
        <taxon>Archaea</taxon>
        <taxon>Methanobacteriati</taxon>
        <taxon>Methanobacteriota</taxon>
        <taxon>Archaeoglobi</taxon>
        <taxon>Archaeoglobales</taxon>
        <taxon>Archaeoglobaceae</taxon>
        <taxon>Ferroglobus</taxon>
    </lineage>
</organism>
<evidence type="ECO:0000256" key="1">
    <source>
        <dbReference type="ARBA" id="ARBA00001941"/>
    </source>
</evidence>
<keyword evidence="5" id="KW-0378">Hydrolase</keyword>
<evidence type="ECO:0000256" key="2">
    <source>
        <dbReference type="ARBA" id="ARBA00001947"/>
    </source>
</evidence>
<dbReference type="PANTHER" id="PTHR43808:SF32">
    <property type="entry name" value="ARGE_DAPE-RELATED DEACYLASE"/>
    <property type="match status" value="1"/>
</dbReference>
<keyword evidence="10" id="KW-1185">Reference proteome</keyword>
<accession>D3RYN4</accession>
<evidence type="ECO:0000256" key="7">
    <source>
        <dbReference type="ARBA" id="ARBA00023285"/>
    </source>
</evidence>
<gene>
    <name evidence="9" type="ordered locus">Ferp_1446</name>
</gene>
<comment type="cofactor">
    <cofactor evidence="2">
        <name>Zn(2+)</name>
        <dbReference type="ChEBI" id="CHEBI:29105"/>
    </cofactor>
</comment>
<dbReference type="Pfam" id="PF01546">
    <property type="entry name" value="Peptidase_M20"/>
    <property type="match status" value="1"/>
</dbReference>
<evidence type="ECO:0000313" key="9">
    <source>
        <dbReference type="EMBL" id="ADC65597.1"/>
    </source>
</evidence>
<dbReference type="Gene3D" id="3.30.70.360">
    <property type="match status" value="1"/>
</dbReference>
<dbReference type="InterPro" id="IPR050072">
    <property type="entry name" value="Peptidase_M20A"/>
</dbReference>
<dbReference type="EMBL" id="CP001899">
    <property type="protein sequence ID" value="ADC65597.1"/>
    <property type="molecule type" value="Genomic_DNA"/>
</dbReference>
<dbReference type="OrthoDB" id="24854at2157"/>
<evidence type="ECO:0000256" key="6">
    <source>
        <dbReference type="ARBA" id="ARBA00022833"/>
    </source>
</evidence>
<dbReference type="InterPro" id="IPR011650">
    <property type="entry name" value="Peptidase_M20_dimer"/>
</dbReference>
<comment type="similarity">
    <text evidence="3">Belongs to the peptidase M20A family.</text>
</comment>
<dbReference type="GO" id="GO:0046872">
    <property type="term" value="F:metal ion binding"/>
    <property type="evidence" value="ECO:0007669"/>
    <property type="project" value="UniProtKB-KW"/>
</dbReference>
<dbReference type="STRING" id="589924.Ferp_1446"/>
<dbReference type="Gene3D" id="3.40.630.10">
    <property type="entry name" value="Zn peptidases"/>
    <property type="match status" value="1"/>
</dbReference>
<dbReference type="NCBIfam" id="TIGR01910">
    <property type="entry name" value="DapE-ArgE"/>
    <property type="match status" value="1"/>
</dbReference>
<feature type="domain" description="Peptidase M20 dimerisation" evidence="8">
    <location>
        <begin position="194"/>
        <end position="304"/>
    </location>
</feature>
<dbReference type="GeneID" id="8778965"/>
<dbReference type="InterPro" id="IPR036264">
    <property type="entry name" value="Bact_exopeptidase_dim_dom"/>
</dbReference>
<dbReference type="Proteomes" id="UP000002613">
    <property type="component" value="Chromosome"/>
</dbReference>
<keyword evidence="6" id="KW-0862">Zinc</keyword>
<reference evidence="9 10" key="2">
    <citation type="journal article" date="2011" name="Stand. Genomic Sci.">
        <title>Complete genome sequence of Ferroglobus placidus AEDII12DO.</title>
        <authorList>
            <person name="Anderson I."/>
            <person name="Risso C."/>
            <person name="Holmes D."/>
            <person name="Lucas S."/>
            <person name="Copeland A."/>
            <person name="Lapidus A."/>
            <person name="Cheng J.F."/>
            <person name="Bruce D."/>
            <person name="Goodwin L."/>
            <person name="Pitluck S."/>
            <person name="Saunders E."/>
            <person name="Brettin T."/>
            <person name="Detter J.C."/>
            <person name="Han C."/>
            <person name="Tapia R."/>
            <person name="Larimer F."/>
            <person name="Land M."/>
            <person name="Hauser L."/>
            <person name="Woyke T."/>
            <person name="Lovley D."/>
            <person name="Kyrpides N."/>
            <person name="Ivanova N."/>
        </authorList>
    </citation>
    <scope>NUCLEOTIDE SEQUENCE [LARGE SCALE GENOMIC DNA]</scope>
    <source>
        <strain evidence="10">DSM 10642 / AEDII12DO</strain>
    </source>
</reference>
<dbReference type="GO" id="GO:0016787">
    <property type="term" value="F:hydrolase activity"/>
    <property type="evidence" value="ECO:0007669"/>
    <property type="project" value="UniProtKB-KW"/>
</dbReference>
<name>D3RYN4_FERPA</name>
<dbReference type="SUPFAM" id="SSF53187">
    <property type="entry name" value="Zn-dependent exopeptidases"/>
    <property type="match status" value="1"/>
</dbReference>
<evidence type="ECO:0000313" key="10">
    <source>
        <dbReference type="Proteomes" id="UP000002613"/>
    </source>
</evidence>
<dbReference type="SUPFAM" id="SSF55031">
    <property type="entry name" value="Bacterial exopeptidase dimerisation domain"/>
    <property type="match status" value="1"/>
</dbReference>
<dbReference type="KEGG" id="fpl:Ferp_1446"/>
<dbReference type="Pfam" id="PF07687">
    <property type="entry name" value="M20_dimer"/>
    <property type="match status" value="1"/>
</dbReference>
<evidence type="ECO:0000256" key="4">
    <source>
        <dbReference type="ARBA" id="ARBA00022723"/>
    </source>
</evidence>
<dbReference type="RefSeq" id="WP_012965940.1">
    <property type="nucleotide sequence ID" value="NC_013849.1"/>
</dbReference>
<evidence type="ECO:0000256" key="3">
    <source>
        <dbReference type="ARBA" id="ARBA00006247"/>
    </source>
</evidence>
<keyword evidence="4" id="KW-0479">Metal-binding</keyword>
<evidence type="ECO:0000256" key="5">
    <source>
        <dbReference type="ARBA" id="ARBA00022801"/>
    </source>
</evidence>
<dbReference type="eggNOG" id="arCOG01107">
    <property type="taxonomic scope" value="Archaea"/>
</dbReference>
<dbReference type="PANTHER" id="PTHR43808">
    <property type="entry name" value="ACETYLORNITHINE DEACETYLASE"/>
    <property type="match status" value="1"/>
</dbReference>
<comment type="cofactor">
    <cofactor evidence="1">
        <name>Co(2+)</name>
        <dbReference type="ChEBI" id="CHEBI:48828"/>
    </cofactor>
</comment>